<keyword evidence="4" id="KW-1185">Reference proteome</keyword>
<dbReference type="OrthoDB" id="2228at2759"/>
<dbReference type="InterPro" id="IPR001619">
    <property type="entry name" value="Sec1-like"/>
</dbReference>
<comment type="similarity">
    <text evidence="1">Belongs to the STXBP/unc-18/SEC1 family.</text>
</comment>
<sequence>MAASSTALATLVIIWFDPLLLDLIEDAAGGKLAQDAYPFLRAPGDADDFATSEAVRVASARTNRSTLNWARKGSASSAAGPEAASGPSALLGYGGAGGAAVGGGRRLVVFVIGGVTRSEMRAAHQASKALGRDVLLASTAVLKPSAFAEQLAQLGSGGGDE</sequence>
<dbReference type="PANTHER" id="PTHR11679">
    <property type="entry name" value="VESICLE PROTEIN SORTING-ASSOCIATED"/>
    <property type="match status" value="1"/>
</dbReference>
<dbReference type="AlphaFoldDB" id="A0A0D2KKJ5"/>
<evidence type="ECO:0000313" key="4">
    <source>
        <dbReference type="Proteomes" id="UP000054498"/>
    </source>
</evidence>
<proteinExistence type="inferred from homology"/>
<dbReference type="EMBL" id="KK103054">
    <property type="protein sequence ID" value="KIY96333.1"/>
    <property type="molecule type" value="Genomic_DNA"/>
</dbReference>
<evidence type="ECO:0000313" key="3">
    <source>
        <dbReference type="EMBL" id="KIY96333.1"/>
    </source>
</evidence>
<dbReference type="Gene3D" id="3.40.50.1910">
    <property type="match status" value="1"/>
</dbReference>
<accession>A0A0D2KKJ5</accession>
<dbReference type="KEGG" id="mng:MNEG_11628"/>
<organism evidence="3 4">
    <name type="scientific">Monoraphidium neglectum</name>
    <dbReference type="NCBI Taxonomy" id="145388"/>
    <lineage>
        <taxon>Eukaryota</taxon>
        <taxon>Viridiplantae</taxon>
        <taxon>Chlorophyta</taxon>
        <taxon>core chlorophytes</taxon>
        <taxon>Chlorophyceae</taxon>
        <taxon>CS clade</taxon>
        <taxon>Sphaeropleales</taxon>
        <taxon>Selenastraceae</taxon>
        <taxon>Monoraphidium</taxon>
    </lineage>
</organism>
<gene>
    <name evidence="3" type="ORF">MNEG_11628</name>
</gene>
<dbReference type="SUPFAM" id="SSF56815">
    <property type="entry name" value="Sec1/munc18-like (SM) proteins"/>
    <property type="match status" value="1"/>
</dbReference>
<dbReference type="InterPro" id="IPR036045">
    <property type="entry name" value="Sec1-like_sf"/>
</dbReference>
<name>A0A0D2KKJ5_9CHLO</name>
<dbReference type="InterPro" id="IPR027482">
    <property type="entry name" value="Sec1-like_dom2"/>
</dbReference>
<keyword evidence="2" id="KW-0732">Signal</keyword>
<dbReference type="RefSeq" id="XP_013895353.1">
    <property type="nucleotide sequence ID" value="XM_014039899.1"/>
</dbReference>
<dbReference type="STRING" id="145388.A0A0D2KKJ5"/>
<reference evidence="3 4" key="1">
    <citation type="journal article" date="2013" name="BMC Genomics">
        <title>Reconstruction of the lipid metabolism for the microalga Monoraphidium neglectum from its genome sequence reveals characteristics suitable for biofuel production.</title>
        <authorList>
            <person name="Bogen C."/>
            <person name="Al-Dilaimi A."/>
            <person name="Albersmeier A."/>
            <person name="Wichmann J."/>
            <person name="Grundmann M."/>
            <person name="Rupp O."/>
            <person name="Lauersen K.J."/>
            <person name="Blifernez-Klassen O."/>
            <person name="Kalinowski J."/>
            <person name="Goesmann A."/>
            <person name="Mussgnug J.H."/>
            <person name="Kruse O."/>
        </authorList>
    </citation>
    <scope>NUCLEOTIDE SEQUENCE [LARGE SCALE GENOMIC DNA]</scope>
    <source>
        <strain evidence="3 4">SAG 48.87</strain>
    </source>
</reference>
<dbReference type="Pfam" id="PF00995">
    <property type="entry name" value="Sec1"/>
    <property type="match status" value="1"/>
</dbReference>
<protein>
    <submittedName>
        <fullName evidence="3">Uncharacterized protein</fullName>
    </submittedName>
</protein>
<evidence type="ECO:0000256" key="2">
    <source>
        <dbReference type="SAM" id="SignalP"/>
    </source>
</evidence>
<evidence type="ECO:0000256" key="1">
    <source>
        <dbReference type="ARBA" id="ARBA00009884"/>
    </source>
</evidence>
<dbReference type="GeneID" id="25728909"/>
<feature type="chain" id="PRO_5002245786" evidence="2">
    <location>
        <begin position="22"/>
        <end position="161"/>
    </location>
</feature>
<dbReference type="Proteomes" id="UP000054498">
    <property type="component" value="Unassembled WGS sequence"/>
</dbReference>
<dbReference type="GO" id="GO:0016192">
    <property type="term" value="P:vesicle-mediated transport"/>
    <property type="evidence" value="ECO:0007669"/>
    <property type="project" value="InterPro"/>
</dbReference>
<feature type="signal peptide" evidence="2">
    <location>
        <begin position="1"/>
        <end position="21"/>
    </location>
</feature>